<dbReference type="PANTHER" id="PTHR45947">
    <property type="entry name" value="SULFOQUINOVOSYL TRANSFERASE SQD2"/>
    <property type="match status" value="1"/>
</dbReference>
<dbReference type="PaxDb" id="187420-MTH_450"/>
<dbReference type="EnsemblBacteria" id="AAB84956">
    <property type="protein sequence ID" value="AAB84956"/>
    <property type="gene ID" value="MTH_450"/>
</dbReference>
<keyword evidence="4" id="KW-1185">Reference proteome</keyword>
<sequence length="411" mass="45985">MDLNHVLSTLRGPCYLPYLGRFNCLLTILNTGFCYHRLFSSITKRGVILVQGVLVISNMYPSRKGKSFGSFVKVHVDAFRRHTSIKQFVVANTDQRKGLPVLIRKYGSLLLRSLWYSIRKPFDVIHAHYLFPTGFIGLLCHWISGKPLVVTVHGSDVNKLARKNSLLSKISGFILRRTSAVIAVSRDLGEKVVNEFGVDRGKVHVINMGVDTDIFMPLDRDECRERLGLPLKGRVVLFVGNIIPSKGVYYLIESLKDLELDDVKCIILGAPVDEEYLRTLRGLAESMDSDVEFFGPVPYTEVPTWMNAADVFVLPSLEEGFGLVALEALACGTPVIATATGGIMEFVRDSETGYTVPPGDSRAIADRIKRILDPENRAEVESMRERGMRLAESFSTIKQIEKVLEVYRQVS</sequence>
<dbReference type="STRING" id="187420.MTH_450"/>
<name>O26550_METTH</name>
<evidence type="ECO:0000313" key="4">
    <source>
        <dbReference type="Proteomes" id="UP000005223"/>
    </source>
</evidence>
<dbReference type="InterPro" id="IPR001296">
    <property type="entry name" value="Glyco_trans_1"/>
</dbReference>
<proteinExistence type="predicted"/>
<dbReference type="Gene3D" id="3.40.50.2000">
    <property type="entry name" value="Glycogen Phosphorylase B"/>
    <property type="match status" value="2"/>
</dbReference>
<evidence type="ECO:0000259" key="1">
    <source>
        <dbReference type="Pfam" id="PF00534"/>
    </source>
</evidence>
<dbReference type="PANTHER" id="PTHR45947:SF3">
    <property type="entry name" value="SULFOQUINOVOSYL TRANSFERASE SQD2"/>
    <property type="match status" value="1"/>
</dbReference>
<feature type="domain" description="Glycosyl transferase family 1" evidence="1">
    <location>
        <begin position="219"/>
        <end position="378"/>
    </location>
</feature>
<dbReference type="PIR" id="H69158">
    <property type="entry name" value="H69158"/>
</dbReference>
<dbReference type="AlphaFoldDB" id="O26550"/>
<feature type="domain" description="Glycosyltransferase subfamily 4-like N-terminal" evidence="2">
    <location>
        <begin position="109"/>
        <end position="213"/>
    </location>
</feature>
<dbReference type="Proteomes" id="UP000005223">
    <property type="component" value="Chromosome"/>
</dbReference>
<reference evidence="3 4" key="1">
    <citation type="journal article" date="1997" name="J. Bacteriol.">
        <title>Complete genome sequence of Methanobacterium thermoautotrophicum deltaH: functional analysis and comparative genomics.</title>
        <authorList>
            <person name="Smith D.R."/>
            <person name="Doucette-Stamm L.A."/>
            <person name="Deloughery C."/>
            <person name="Lee H.-M."/>
            <person name="Dubois J."/>
            <person name="Aldredge T."/>
            <person name="Bashirzadeh R."/>
            <person name="Blakely D."/>
            <person name="Cook R."/>
            <person name="Gilbert K."/>
            <person name="Harrison D."/>
            <person name="Hoang L."/>
            <person name="Keagle P."/>
            <person name="Lumm W."/>
            <person name="Pothier B."/>
            <person name="Qiu D."/>
            <person name="Spadafora R."/>
            <person name="Vicare R."/>
            <person name="Wang Y."/>
            <person name="Wierzbowski J."/>
            <person name="Gibson R."/>
            <person name="Jiwani N."/>
            <person name="Caruso A."/>
            <person name="Bush D."/>
            <person name="Safer H."/>
            <person name="Patwell D."/>
            <person name="Prabhakar S."/>
            <person name="McDougall S."/>
            <person name="Shimer G."/>
            <person name="Goyal A."/>
            <person name="Pietrovski S."/>
            <person name="Church G.M."/>
            <person name="Daniels C.J."/>
            <person name="Mao J.-i."/>
            <person name="Rice P."/>
            <person name="Nolling J."/>
            <person name="Reeve J.N."/>
        </authorList>
    </citation>
    <scope>NUCLEOTIDE SEQUENCE [LARGE SCALE GENOMIC DNA]</scope>
    <source>
        <strain evidence="4">ATCC 29096 / DSM 1053 / JCM 10044 / NBRC 100330 / Delta H</strain>
    </source>
</reference>
<evidence type="ECO:0000259" key="2">
    <source>
        <dbReference type="Pfam" id="PF13439"/>
    </source>
</evidence>
<dbReference type="Pfam" id="PF00534">
    <property type="entry name" value="Glycos_transf_1"/>
    <property type="match status" value="1"/>
</dbReference>
<dbReference type="Pfam" id="PF13439">
    <property type="entry name" value="Glyco_transf_4"/>
    <property type="match status" value="1"/>
</dbReference>
<dbReference type="CAZy" id="GT4">
    <property type="family name" value="Glycosyltransferase Family 4"/>
</dbReference>
<dbReference type="HOGENOM" id="CLU_009583_2_4_2"/>
<dbReference type="InterPro" id="IPR050194">
    <property type="entry name" value="Glycosyltransferase_grp1"/>
</dbReference>
<dbReference type="KEGG" id="mth:MTH_450"/>
<dbReference type="EMBL" id="AE000666">
    <property type="protein sequence ID" value="AAB84956.1"/>
    <property type="molecule type" value="Genomic_DNA"/>
</dbReference>
<dbReference type="CDD" id="cd03798">
    <property type="entry name" value="GT4_WlbH-like"/>
    <property type="match status" value="1"/>
</dbReference>
<dbReference type="SUPFAM" id="SSF53756">
    <property type="entry name" value="UDP-Glycosyltransferase/glycogen phosphorylase"/>
    <property type="match status" value="1"/>
</dbReference>
<gene>
    <name evidence="3" type="ordered locus">MTH_450</name>
</gene>
<dbReference type="InterPro" id="IPR028098">
    <property type="entry name" value="Glyco_trans_4-like_N"/>
</dbReference>
<organism evidence="3 4">
    <name type="scientific">Methanothermobacter thermautotrophicus (strain ATCC 29096 / DSM 1053 / JCM 10044 / NBRC 100330 / Delta H)</name>
    <name type="common">Methanobacterium thermoautotrophicum</name>
    <dbReference type="NCBI Taxonomy" id="187420"/>
    <lineage>
        <taxon>Archaea</taxon>
        <taxon>Methanobacteriati</taxon>
        <taxon>Methanobacteriota</taxon>
        <taxon>Methanomada group</taxon>
        <taxon>Methanobacteria</taxon>
        <taxon>Methanobacteriales</taxon>
        <taxon>Methanobacteriaceae</taxon>
        <taxon>Methanothermobacter</taxon>
    </lineage>
</organism>
<dbReference type="FunCoup" id="O26550">
    <property type="interactions" value="9"/>
</dbReference>
<protein>
    <submittedName>
        <fullName evidence="3">LPS biosynthesis RfbU related protein</fullName>
    </submittedName>
</protein>
<accession>O26550</accession>
<dbReference type="InParanoid" id="O26550"/>
<dbReference type="GO" id="GO:0016757">
    <property type="term" value="F:glycosyltransferase activity"/>
    <property type="evidence" value="ECO:0007669"/>
    <property type="project" value="InterPro"/>
</dbReference>
<evidence type="ECO:0000313" key="3">
    <source>
        <dbReference type="EMBL" id="AAB84956.1"/>
    </source>
</evidence>